<dbReference type="OrthoDB" id="7916142at2"/>
<evidence type="ECO:0000256" key="1">
    <source>
        <dbReference type="SAM" id="MobiDB-lite"/>
    </source>
</evidence>
<evidence type="ECO:0000313" key="2">
    <source>
        <dbReference type="EMBL" id="TPW26054.1"/>
    </source>
</evidence>
<evidence type="ECO:0000313" key="3">
    <source>
        <dbReference type="Proteomes" id="UP000318801"/>
    </source>
</evidence>
<proteinExistence type="predicted"/>
<dbReference type="Proteomes" id="UP000318801">
    <property type="component" value="Unassembled WGS sequence"/>
</dbReference>
<keyword evidence="3" id="KW-1185">Reference proteome</keyword>
<comment type="caution">
    <text evidence="2">The sequence shown here is derived from an EMBL/GenBank/DDBJ whole genome shotgun (WGS) entry which is preliminary data.</text>
</comment>
<feature type="region of interest" description="Disordered" evidence="1">
    <location>
        <begin position="60"/>
        <end position="86"/>
    </location>
</feature>
<gene>
    <name evidence="2" type="ORF">FJU08_22645</name>
</gene>
<dbReference type="AlphaFoldDB" id="A0A506TZ89"/>
<organism evidence="2 3">
    <name type="scientific">Martelella alba</name>
    <dbReference type="NCBI Taxonomy" id="2590451"/>
    <lineage>
        <taxon>Bacteria</taxon>
        <taxon>Pseudomonadati</taxon>
        <taxon>Pseudomonadota</taxon>
        <taxon>Alphaproteobacteria</taxon>
        <taxon>Hyphomicrobiales</taxon>
        <taxon>Aurantimonadaceae</taxon>
        <taxon>Martelella</taxon>
    </lineage>
</organism>
<dbReference type="EMBL" id="VHLG01000053">
    <property type="protein sequence ID" value="TPW26054.1"/>
    <property type="molecule type" value="Genomic_DNA"/>
</dbReference>
<sequence>MRDVWLKFDNETAALAALATAGIVPVADEAGNSALPTKSRLADGTRFGLSICGQGTGTIYEPTGDMVTGTDETGNTVETEGRAPVPGYHINMRFDGDVPAGLAGFDIAPQTPAERFA</sequence>
<name>A0A506TZ89_9HYPH</name>
<accession>A0A506TZ89</accession>
<dbReference type="RefSeq" id="WP_141151301.1">
    <property type="nucleotide sequence ID" value="NZ_VHLG01000053.1"/>
</dbReference>
<protein>
    <submittedName>
        <fullName evidence="2">Uncharacterized protein</fullName>
    </submittedName>
</protein>
<reference evidence="2 3" key="1">
    <citation type="submission" date="2019-06" db="EMBL/GenBank/DDBJ databases">
        <authorList>
            <person name="Li M."/>
        </authorList>
    </citation>
    <scope>NUCLEOTIDE SEQUENCE [LARGE SCALE GENOMIC DNA]</scope>
    <source>
        <strain evidence="2 3">BGMRC2036</strain>
    </source>
</reference>